<evidence type="ECO:0000313" key="1">
    <source>
        <dbReference type="EMBL" id="MBW84356.1"/>
    </source>
</evidence>
<sequence length="23" mass="2474">MTQVKGDNGIPIKITETQTKIGT</sequence>
<proteinExistence type="predicted"/>
<protein>
    <submittedName>
        <fullName evidence="1">Uncharacterized protein</fullName>
    </submittedName>
</protein>
<name>A0A2P2IT24_RHIMU</name>
<reference evidence="1" key="1">
    <citation type="submission" date="2018-02" db="EMBL/GenBank/DDBJ databases">
        <title>Rhizophora mucronata_Transcriptome.</title>
        <authorList>
            <person name="Meera S.P."/>
            <person name="Sreeshan A."/>
            <person name="Augustine A."/>
        </authorList>
    </citation>
    <scope>NUCLEOTIDE SEQUENCE</scope>
    <source>
        <tissue evidence="1">Leaf</tissue>
    </source>
</reference>
<dbReference type="AlphaFoldDB" id="A0A2P2IT24"/>
<dbReference type="EMBL" id="GGEC01003873">
    <property type="protein sequence ID" value="MBW84356.1"/>
    <property type="molecule type" value="Transcribed_RNA"/>
</dbReference>
<accession>A0A2P2IT24</accession>
<organism evidence="1">
    <name type="scientific">Rhizophora mucronata</name>
    <name type="common">Asiatic mangrove</name>
    <dbReference type="NCBI Taxonomy" id="61149"/>
    <lineage>
        <taxon>Eukaryota</taxon>
        <taxon>Viridiplantae</taxon>
        <taxon>Streptophyta</taxon>
        <taxon>Embryophyta</taxon>
        <taxon>Tracheophyta</taxon>
        <taxon>Spermatophyta</taxon>
        <taxon>Magnoliopsida</taxon>
        <taxon>eudicotyledons</taxon>
        <taxon>Gunneridae</taxon>
        <taxon>Pentapetalae</taxon>
        <taxon>rosids</taxon>
        <taxon>fabids</taxon>
        <taxon>Malpighiales</taxon>
        <taxon>Rhizophoraceae</taxon>
        <taxon>Rhizophora</taxon>
    </lineage>
</organism>